<sequence length="191" mass="21215">MQILFLSSNRHKAEEIIGMSKAFGIDLKWSRYEKLEIQSGDTSEVARTSAALAYAALRKPLIVEDSGLFIDALKGFPGPYASFVYHTIGLEGILALLDGKRDRGAHFKTSIGYADGSSTRIFEGIVHGSISDRVHRGRAFGYDPIFVPSGSKKTFSEMGVLEKNKISHRMRAFEQLAEYLIKNNAKEKVIK</sequence>
<dbReference type="GO" id="GO:0009143">
    <property type="term" value="P:nucleoside triphosphate catabolic process"/>
    <property type="evidence" value="ECO:0007669"/>
    <property type="project" value="InterPro"/>
</dbReference>
<evidence type="ECO:0000313" key="5">
    <source>
        <dbReference type="Proteomes" id="UP000332487"/>
    </source>
</evidence>
<dbReference type="CDD" id="cd00515">
    <property type="entry name" value="HAM1"/>
    <property type="match status" value="1"/>
</dbReference>
<keyword evidence="2 3" id="KW-0378">Hydrolase</keyword>
<proteinExistence type="inferred from homology"/>
<reference evidence="4 5" key="1">
    <citation type="journal article" date="2009" name="Genome Biol.">
        <title>Community-wide analysis of microbial genome sequence signatures.</title>
        <authorList>
            <person name="Dick G.J."/>
            <person name="Andersson A.F."/>
            <person name="Baker B.J."/>
            <person name="Simmons S.L."/>
            <person name="Thomas B.C."/>
            <person name="Yelton A.P."/>
            <person name="Banfield J.F."/>
        </authorList>
    </citation>
    <scope>NUCLEOTIDE SEQUENCE [LARGE SCALE GENOMIC DNA]</scope>
    <source>
        <strain evidence="4">ARMAN-2</strain>
    </source>
</reference>
<accession>C7DG58</accession>
<dbReference type="Pfam" id="PF01725">
    <property type="entry name" value="Ham1p_like"/>
    <property type="match status" value="1"/>
</dbReference>
<comment type="similarity">
    <text evidence="1 3">Belongs to the HAM1 NTPase family.</text>
</comment>
<dbReference type="SUPFAM" id="SSF52972">
    <property type="entry name" value="ITPase-like"/>
    <property type="match status" value="1"/>
</dbReference>
<gene>
    <name evidence="4" type="ORF">UNLARM2_0062</name>
</gene>
<protein>
    <submittedName>
        <fullName evidence="4">Non-canonical purine NTP pyrophosphatase, rdgB/HAM1 family</fullName>
    </submittedName>
</protein>
<dbReference type="GO" id="GO:0005737">
    <property type="term" value="C:cytoplasm"/>
    <property type="evidence" value="ECO:0007669"/>
    <property type="project" value="TreeGrafter"/>
</dbReference>
<organism evidence="4 5">
    <name type="scientific">Candidatus Micrarchaeum acidiphilum ARMAN-2</name>
    <dbReference type="NCBI Taxonomy" id="425595"/>
    <lineage>
        <taxon>Archaea</taxon>
        <taxon>Candidatus Micrarchaeota</taxon>
        <taxon>Candidatus Micrarchaeia</taxon>
        <taxon>Candidatus Micrarchaeales</taxon>
        <taxon>Candidatus Micrarchaeaceae</taxon>
        <taxon>Candidatus Micrarchaeum</taxon>
    </lineage>
</organism>
<evidence type="ECO:0000256" key="1">
    <source>
        <dbReference type="ARBA" id="ARBA00008023"/>
    </source>
</evidence>
<dbReference type="NCBIfam" id="TIGR00042">
    <property type="entry name" value="RdgB/HAM1 family non-canonical purine NTP pyrophosphatase"/>
    <property type="match status" value="1"/>
</dbReference>
<evidence type="ECO:0000313" key="4">
    <source>
        <dbReference type="EMBL" id="EET90528.1"/>
    </source>
</evidence>
<dbReference type="InterPro" id="IPR029001">
    <property type="entry name" value="ITPase-like_fam"/>
</dbReference>
<keyword evidence="5" id="KW-1185">Reference proteome</keyword>
<evidence type="ECO:0000256" key="2">
    <source>
        <dbReference type="ARBA" id="ARBA00022801"/>
    </source>
</evidence>
<name>C7DG58_MICA2</name>
<dbReference type="InterPro" id="IPR002637">
    <property type="entry name" value="RdgB/HAM1"/>
</dbReference>
<dbReference type="EMBL" id="GG697236">
    <property type="protein sequence ID" value="EET90528.1"/>
    <property type="molecule type" value="Genomic_DNA"/>
</dbReference>
<dbReference type="Proteomes" id="UP000332487">
    <property type="component" value="Unassembled WGS sequence"/>
</dbReference>
<dbReference type="AlphaFoldDB" id="C7DG58"/>
<dbReference type="NCBIfam" id="NF011396">
    <property type="entry name" value="PRK14821.1"/>
    <property type="match status" value="1"/>
</dbReference>
<dbReference type="Gene3D" id="3.90.950.10">
    <property type="match status" value="1"/>
</dbReference>
<dbReference type="PANTHER" id="PTHR11067:SF9">
    <property type="entry name" value="INOSINE TRIPHOSPHATE PYROPHOSPHATASE"/>
    <property type="match status" value="1"/>
</dbReference>
<evidence type="ECO:0000256" key="3">
    <source>
        <dbReference type="RuleBase" id="RU003781"/>
    </source>
</evidence>
<reference evidence="4 5" key="2">
    <citation type="journal article" date="2010" name="Proc. Natl. Acad. Sci. U.S.A.">
        <title>Enigmatic, ultrasmall, uncultivated Archaea.</title>
        <authorList>
            <person name="Baker B.J."/>
            <person name="Comolli L.R."/>
            <person name="Dick G.J."/>
            <person name="Hauser L.J."/>
            <person name="Hyatt D."/>
            <person name="Dill B.D."/>
            <person name="Land M.L."/>
            <person name="Verberkmoes N.C."/>
            <person name="Hettich R.L."/>
            <person name="Banfield J.F."/>
        </authorList>
    </citation>
    <scope>NUCLEOTIDE SEQUENCE [LARGE SCALE GENOMIC DNA]</scope>
    <source>
        <strain evidence="4">ARMAN-2</strain>
    </source>
</reference>
<dbReference type="GO" id="GO:0047429">
    <property type="term" value="F:nucleoside triphosphate diphosphatase activity"/>
    <property type="evidence" value="ECO:0007669"/>
    <property type="project" value="InterPro"/>
</dbReference>
<dbReference type="PANTHER" id="PTHR11067">
    <property type="entry name" value="INOSINE TRIPHOSPHATE PYROPHOSPHATASE/HAM1 PROTEIN"/>
    <property type="match status" value="1"/>
</dbReference>